<reference evidence="2" key="1">
    <citation type="journal article" date="2018" name="Nat. Microbiol.">
        <title>Leveraging single-cell genomics to expand the fungal tree of life.</title>
        <authorList>
            <person name="Ahrendt S.R."/>
            <person name="Quandt C.A."/>
            <person name="Ciobanu D."/>
            <person name="Clum A."/>
            <person name="Salamov A."/>
            <person name="Andreopoulos B."/>
            <person name="Cheng J.F."/>
            <person name="Woyke T."/>
            <person name="Pelin A."/>
            <person name="Henrissat B."/>
            <person name="Reynolds N.K."/>
            <person name="Benny G.L."/>
            <person name="Smith M.E."/>
            <person name="James T.Y."/>
            <person name="Grigoriev I.V."/>
        </authorList>
    </citation>
    <scope>NUCLEOTIDE SEQUENCE [LARGE SCALE GENOMIC DNA]</scope>
    <source>
        <strain evidence="2">Baker2002</strain>
    </source>
</reference>
<evidence type="ECO:0000313" key="2">
    <source>
        <dbReference type="Proteomes" id="UP000268321"/>
    </source>
</evidence>
<dbReference type="Proteomes" id="UP000268321">
    <property type="component" value="Unassembled WGS sequence"/>
</dbReference>
<dbReference type="EMBL" id="ML004443">
    <property type="protein sequence ID" value="RKP31335.1"/>
    <property type="molecule type" value="Genomic_DNA"/>
</dbReference>
<dbReference type="OrthoDB" id="274752at2759"/>
<dbReference type="AlphaFoldDB" id="A0A4P9ZEF8"/>
<dbReference type="PANTHER" id="PTHR28207:SF1">
    <property type="entry name" value="ATP SYNTHASE SUBUNIT H, MITOCHONDRIAL"/>
    <property type="match status" value="1"/>
</dbReference>
<accession>A0A4P9ZEF8</accession>
<dbReference type="InterPro" id="IPR019711">
    <property type="entry name" value="ATP_synth_F0_suH"/>
</dbReference>
<dbReference type="PANTHER" id="PTHR28207">
    <property type="entry name" value="ATP SYNTHASE SUBUNIT H, MITOCHONDRIAL"/>
    <property type="match status" value="1"/>
</dbReference>
<keyword evidence="2" id="KW-1185">Reference proteome</keyword>
<dbReference type="GO" id="GO:0046933">
    <property type="term" value="F:proton-transporting ATP synthase activity, rotational mechanism"/>
    <property type="evidence" value="ECO:0007669"/>
    <property type="project" value="TreeGrafter"/>
</dbReference>
<gene>
    <name evidence="1" type="ORF">METBISCDRAFT_26702</name>
</gene>
<protein>
    <submittedName>
        <fullName evidence="1">Uncharacterized protein</fullName>
    </submittedName>
</protein>
<dbReference type="Pfam" id="PF10775">
    <property type="entry name" value="ATP_sub_h"/>
    <property type="match status" value="1"/>
</dbReference>
<name>A0A4P9ZEF8_9ASCO</name>
<evidence type="ECO:0000313" key="1">
    <source>
        <dbReference type="EMBL" id="RKP31335.1"/>
    </source>
</evidence>
<proteinExistence type="predicted"/>
<sequence length="119" mass="13041">MFKQSIISTNFQRALSSRRLFASTPRSNNLISELYVQQIKQFKPTAVALDASAVKPFQLPSKPAVPSDEVSADAVAQYEASEVETASDPSSLSAPAAEEDWFVFEEEDCTPEKTMAIAH</sequence>
<organism evidence="1 2">
    <name type="scientific">Metschnikowia bicuspidata</name>
    <dbReference type="NCBI Taxonomy" id="27322"/>
    <lineage>
        <taxon>Eukaryota</taxon>
        <taxon>Fungi</taxon>
        <taxon>Dikarya</taxon>
        <taxon>Ascomycota</taxon>
        <taxon>Saccharomycotina</taxon>
        <taxon>Pichiomycetes</taxon>
        <taxon>Metschnikowiaceae</taxon>
        <taxon>Metschnikowia</taxon>
    </lineage>
</organism>